<dbReference type="AlphaFoldDB" id="A0A7T0C1H4"/>
<organism evidence="1 2">
    <name type="scientific">Candidatus Nitrohelix vancouverensis</name>
    <dbReference type="NCBI Taxonomy" id="2705534"/>
    <lineage>
        <taxon>Bacteria</taxon>
        <taxon>Pseudomonadati</taxon>
        <taxon>Nitrospinota/Tectimicrobiota group</taxon>
        <taxon>Nitrospinota</taxon>
        <taxon>Nitrospinia</taxon>
        <taxon>Nitrospinales</taxon>
        <taxon>Nitrospinaceae</taxon>
        <taxon>Candidatus Nitrohelix</taxon>
    </lineage>
</organism>
<reference evidence="2" key="1">
    <citation type="submission" date="2020-02" db="EMBL/GenBank/DDBJ databases">
        <title>Genomic and physiological characterization of two novel Nitrospinaceae genera.</title>
        <authorList>
            <person name="Mueller A.J."/>
            <person name="Jung M.-Y."/>
            <person name="Strachan C.R."/>
            <person name="Herbold C.W."/>
            <person name="Kirkegaard R.H."/>
            <person name="Daims H."/>
        </authorList>
    </citation>
    <scope>NUCLEOTIDE SEQUENCE [LARGE SCALE GENOMIC DNA]</scope>
</reference>
<proteinExistence type="predicted"/>
<protein>
    <submittedName>
        <fullName evidence="1">Uncharacterized protein</fullName>
    </submittedName>
</protein>
<evidence type="ECO:0000313" key="2">
    <source>
        <dbReference type="Proteomes" id="UP000594464"/>
    </source>
</evidence>
<gene>
    <name evidence="1" type="ORF">G3M78_05200</name>
</gene>
<dbReference type="KEGG" id="nva:G3M78_05200"/>
<name>A0A7T0C1H4_9BACT</name>
<accession>A0A7T0C1H4</accession>
<evidence type="ECO:0000313" key="1">
    <source>
        <dbReference type="EMBL" id="QPJ64814.1"/>
    </source>
</evidence>
<dbReference type="Proteomes" id="UP000594464">
    <property type="component" value="Chromosome"/>
</dbReference>
<sequence length="77" mass="8970">MSRYLDLARRALNEKRSLPESSSCKQGDEDVSFPEPYFRENGSLVIPSNSNPRYHWWNGGLSIQETIREIRRKNKTG</sequence>
<dbReference type="EMBL" id="CP048620">
    <property type="protein sequence ID" value="QPJ64814.1"/>
    <property type="molecule type" value="Genomic_DNA"/>
</dbReference>